<dbReference type="PROSITE" id="PS50985">
    <property type="entry name" value="GRAS"/>
    <property type="match status" value="1"/>
</dbReference>
<feature type="short sequence motif" description="VHIID" evidence="8">
    <location>
        <begin position="468"/>
        <end position="472"/>
    </location>
</feature>
<organism evidence="10 11">
    <name type="scientific">Forsythia ovata</name>
    <dbReference type="NCBI Taxonomy" id="205694"/>
    <lineage>
        <taxon>Eukaryota</taxon>
        <taxon>Viridiplantae</taxon>
        <taxon>Streptophyta</taxon>
        <taxon>Embryophyta</taxon>
        <taxon>Tracheophyta</taxon>
        <taxon>Spermatophyta</taxon>
        <taxon>Magnoliopsida</taxon>
        <taxon>eudicotyledons</taxon>
        <taxon>Gunneridae</taxon>
        <taxon>Pentapetalae</taxon>
        <taxon>asterids</taxon>
        <taxon>lamiids</taxon>
        <taxon>Lamiales</taxon>
        <taxon>Oleaceae</taxon>
        <taxon>Forsythieae</taxon>
        <taxon>Forsythia</taxon>
    </lineage>
</organism>
<feature type="region of interest" description="Disordered" evidence="9">
    <location>
        <begin position="604"/>
        <end position="627"/>
    </location>
</feature>
<keyword evidence="1" id="KW-0479">Metal-binding</keyword>
<comment type="similarity">
    <text evidence="8">Belongs to the GRAS family.</text>
</comment>
<proteinExistence type="inferred from homology"/>
<evidence type="ECO:0000256" key="7">
    <source>
        <dbReference type="ARBA" id="ARBA00023295"/>
    </source>
</evidence>
<evidence type="ECO:0000256" key="1">
    <source>
        <dbReference type="ARBA" id="ARBA00022723"/>
    </source>
</evidence>
<reference evidence="11" key="1">
    <citation type="submission" date="2024-07" db="EMBL/GenBank/DDBJ databases">
        <title>Two chromosome-level genome assemblies of Korean endemic species Abeliophyllum distichum and Forsythia ovata (Oleaceae).</title>
        <authorList>
            <person name="Jang H."/>
        </authorList>
    </citation>
    <scope>NUCLEOTIDE SEQUENCE [LARGE SCALE GENOMIC DNA]</scope>
</reference>
<dbReference type="Pfam" id="PF04227">
    <property type="entry name" value="Indigoidine_A"/>
    <property type="match status" value="1"/>
</dbReference>
<dbReference type="PANTHER" id="PTHR42909">
    <property type="entry name" value="ZGC:136858"/>
    <property type="match status" value="1"/>
</dbReference>
<sequence>MASSALSRIANLQRHFNPSNPTSKGEGLIKISPEVSAALTRGKPVVALESTIISHGMPYPQNVGTAKEVEAIVRENGAVPATVAILDGVPCVGLSVEELERLAKMGRKARKTARRDIAYVVATRGNGATTVSATMIFASMVGIPIFVTGGIGGVHRYGESTMDISSDLTELGRTPIAVISAGVKSILDIPRTLEYLETQGVCIAAYKTDEFPAFFTETSGYKAPCRVDSPEDCARLIDSNMNLGINSGILVAIPIPKEYSASGNLIESAIQKALKEAREQNITGSAETPFLLGRVNELTGGASLASNFFVCIPMFQEDGSSSVTSSPLQMFPMMSLSPGMMSPYPWLKELKPEERGLYLIHLLVTCANHVATGSFENANIALDQISHLASPDGDTMQRIASYFSEALADRILRTWPGVYKAFRSTRLSIFAEQILVRKMFFEFLPFMKVAFVITNQAIVEAMEGEKMVHVIDLNAAEPAQWCALIQDLSARPEGPPHLRITGIHQQKEVLEQMARVLTEEAEKLDIPFQFNPVVSKLENLDFEKLRVKTGEALAISSIKQLHSLLASDSELRKKSLPIPMNAAGVHLPRVNQMNQSTLQELVEKDTVNSCSPSNDSTSSSPLSSTPSSNMDSFLTALWGLSPKVMVVTEQDSDHNAMSLMERLSESLYFYAALFDSLESTLPRTSLERLRMEKMLGEEITNIIACEGVERKERHEKLEKWAQRFDFAGFANVPLSYYAMLQAKKLLQGCNCDGYKIREENGCVVICWQDRPLFAVSAWRFRR</sequence>
<dbReference type="InterPro" id="IPR007342">
    <property type="entry name" value="PsuG"/>
</dbReference>
<comment type="caution">
    <text evidence="10">The sequence shown here is derived from an EMBL/GenBank/DDBJ whole genome shotgun (WGS) entry which is preliminary data.</text>
</comment>
<evidence type="ECO:0000313" key="10">
    <source>
        <dbReference type="EMBL" id="KAL2507101.1"/>
    </source>
</evidence>
<dbReference type="SUPFAM" id="SSF110581">
    <property type="entry name" value="Indigoidine synthase A-like"/>
    <property type="match status" value="1"/>
</dbReference>
<feature type="short sequence motif" description="LXXLL motif" evidence="8">
    <location>
        <begin position="561"/>
        <end position="565"/>
    </location>
</feature>
<dbReference type="PANTHER" id="PTHR42909:SF1">
    <property type="entry name" value="CARBOHYDRATE KINASE PFKB DOMAIN-CONTAINING PROTEIN"/>
    <property type="match status" value="1"/>
</dbReference>
<keyword evidence="5" id="KW-0464">Manganese</keyword>
<dbReference type="InterPro" id="IPR022830">
    <property type="entry name" value="Indigdn_synthA-like"/>
</dbReference>
<dbReference type="EMBL" id="JBFOLJ010000009">
    <property type="protein sequence ID" value="KAL2507101.1"/>
    <property type="molecule type" value="Genomic_DNA"/>
</dbReference>
<keyword evidence="6" id="KW-0456">Lyase</keyword>
<keyword evidence="4" id="KW-0804">Transcription</keyword>
<dbReference type="Gene3D" id="3.40.1790.10">
    <property type="entry name" value="Indigoidine synthase domain"/>
    <property type="match status" value="1"/>
</dbReference>
<dbReference type="AlphaFoldDB" id="A0ABD1T383"/>
<evidence type="ECO:0000256" key="3">
    <source>
        <dbReference type="ARBA" id="ARBA00023015"/>
    </source>
</evidence>
<keyword evidence="2" id="KW-0378">Hydrolase</keyword>
<evidence type="ECO:0000256" key="6">
    <source>
        <dbReference type="ARBA" id="ARBA00023239"/>
    </source>
</evidence>
<accession>A0ABD1T383</accession>
<dbReference type="InterPro" id="IPR005202">
    <property type="entry name" value="TF_GRAS"/>
</dbReference>
<evidence type="ECO:0000313" key="11">
    <source>
        <dbReference type="Proteomes" id="UP001604277"/>
    </source>
</evidence>
<feature type="region of interest" description="VHIID" evidence="8">
    <location>
        <begin position="437"/>
        <end position="502"/>
    </location>
</feature>
<dbReference type="GO" id="GO:0016829">
    <property type="term" value="F:lyase activity"/>
    <property type="evidence" value="ECO:0007669"/>
    <property type="project" value="UniProtKB-KW"/>
</dbReference>
<feature type="region of interest" description="Leucine repeat II (LRII)" evidence="8">
    <location>
        <begin position="512"/>
        <end position="544"/>
    </location>
</feature>
<protein>
    <submittedName>
        <fullName evidence="10">Scarecrow-like 3</fullName>
    </submittedName>
</protein>
<dbReference type="GO" id="GO:0046872">
    <property type="term" value="F:metal ion binding"/>
    <property type="evidence" value="ECO:0007669"/>
    <property type="project" value="UniProtKB-KW"/>
</dbReference>
<evidence type="ECO:0000256" key="9">
    <source>
        <dbReference type="SAM" id="MobiDB-lite"/>
    </source>
</evidence>
<name>A0ABD1T383_9LAMI</name>
<dbReference type="Proteomes" id="UP001604277">
    <property type="component" value="Unassembled WGS sequence"/>
</dbReference>
<keyword evidence="3" id="KW-0805">Transcription regulation</keyword>
<evidence type="ECO:0000256" key="5">
    <source>
        <dbReference type="ARBA" id="ARBA00023211"/>
    </source>
</evidence>
<keyword evidence="11" id="KW-1185">Reference proteome</keyword>
<gene>
    <name evidence="10" type="ORF">Fot_30748</name>
</gene>
<keyword evidence="7" id="KW-0326">Glycosidase</keyword>
<dbReference type="Pfam" id="PF03514">
    <property type="entry name" value="GRAS"/>
    <property type="match status" value="1"/>
</dbReference>
<evidence type="ECO:0000256" key="2">
    <source>
        <dbReference type="ARBA" id="ARBA00022801"/>
    </source>
</evidence>
<feature type="region of interest" description="SAW" evidence="8">
    <location>
        <begin position="704"/>
        <end position="779"/>
    </location>
</feature>
<dbReference type="HAMAP" id="MF_01876">
    <property type="entry name" value="PsiMP_glycosidase"/>
    <property type="match status" value="1"/>
</dbReference>
<feature type="compositionally biased region" description="Low complexity" evidence="9">
    <location>
        <begin position="608"/>
        <end position="627"/>
    </location>
</feature>
<comment type="caution">
    <text evidence="8">Lacks conserved residue(s) required for the propagation of feature annotation.</text>
</comment>
<evidence type="ECO:0000256" key="8">
    <source>
        <dbReference type="PROSITE-ProRule" id="PRU01191"/>
    </source>
</evidence>
<evidence type="ECO:0000256" key="4">
    <source>
        <dbReference type="ARBA" id="ARBA00023163"/>
    </source>
</evidence>
<dbReference type="GO" id="GO:0016798">
    <property type="term" value="F:hydrolase activity, acting on glycosyl bonds"/>
    <property type="evidence" value="ECO:0007669"/>
    <property type="project" value="UniProtKB-KW"/>
</dbReference>